<protein>
    <submittedName>
        <fullName evidence="3">Uncharacterized protein</fullName>
    </submittedName>
</protein>
<gene>
    <name evidence="3" type="ORF">rosag_37800</name>
</gene>
<dbReference type="Proteomes" id="UP001161325">
    <property type="component" value="Unassembled WGS sequence"/>
</dbReference>
<keyword evidence="2" id="KW-1133">Transmembrane helix</keyword>
<feature type="compositionally biased region" description="Basic and acidic residues" evidence="1">
    <location>
        <begin position="27"/>
        <end position="39"/>
    </location>
</feature>
<feature type="region of interest" description="Disordered" evidence="1">
    <location>
        <begin position="1"/>
        <end position="82"/>
    </location>
</feature>
<dbReference type="RefSeq" id="WP_284351710.1">
    <property type="nucleotide sequence ID" value="NZ_BRXS01000006.1"/>
</dbReference>
<proteinExistence type="predicted"/>
<keyword evidence="2" id="KW-0472">Membrane</keyword>
<comment type="caution">
    <text evidence="3">The sequence shown here is derived from an EMBL/GenBank/DDBJ whole genome shotgun (WGS) entry which is preliminary data.</text>
</comment>
<dbReference type="EMBL" id="BRXS01000006">
    <property type="protein sequence ID" value="GLC27267.1"/>
    <property type="molecule type" value="Genomic_DNA"/>
</dbReference>
<evidence type="ECO:0000256" key="2">
    <source>
        <dbReference type="SAM" id="Phobius"/>
    </source>
</evidence>
<feature type="transmembrane region" description="Helical" evidence="2">
    <location>
        <begin position="111"/>
        <end position="131"/>
    </location>
</feature>
<sequence>MATPDKVPAEENLEQGGPELTAPQSRNLDREVPVDRAARADGTGLAPRADLDRYEQAETALGGADSVQKTTWGVGHGTEPDGREEFARVGVRKGEGPVVANSSAGGGLNPVAWIVGLLAALAAVLYGAGMFTG</sequence>
<organism evidence="3 4">
    <name type="scientific">Roseisolibacter agri</name>
    <dbReference type="NCBI Taxonomy" id="2014610"/>
    <lineage>
        <taxon>Bacteria</taxon>
        <taxon>Pseudomonadati</taxon>
        <taxon>Gemmatimonadota</taxon>
        <taxon>Gemmatimonadia</taxon>
        <taxon>Gemmatimonadales</taxon>
        <taxon>Gemmatimonadaceae</taxon>
        <taxon>Roseisolibacter</taxon>
    </lineage>
</organism>
<reference evidence="3" key="1">
    <citation type="submission" date="2022-08" db="EMBL/GenBank/DDBJ databases">
        <title>Draft genome sequencing of Roseisolibacter agri AW1220.</title>
        <authorList>
            <person name="Tobiishi Y."/>
            <person name="Tonouchi A."/>
        </authorList>
    </citation>
    <scope>NUCLEOTIDE SEQUENCE</scope>
    <source>
        <strain evidence="3">AW1220</strain>
    </source>
</reference>
<keyword evidence="4" id="KW-1185">Reference proteome</keyword>
<evidence type="ECO:0000313" key="3">
    <source>
        <dbReference type="EMBL" id="GLC27267.1"/>
    </source>
</evidence>
<name>A0AA37V3Y3_9BACT</name>
<evidence type="ECO:0000313" key="4">
    <source>
        <dbReference type="Proteomes" id="UP001161325"/>
    </source>
</evidence>
<keyword evidence="2" id="KW-0812">Transmembrane</keyword>
<accession>A0AA37V3Y3</accession>
<dbReference type="AlphaFoldDB" id="A0AA37V3Y3"/>
<evidence type="ECO:0000256" key="1">
    <source>
        <dbReference type="SAM" id="MobiDB-lite"/>
    </source>
</evidence>